<feature type="compositionally biased region" description="Polar residues" evidence="5">
    <location>
        <begin position="45"/>
        <end position="55"/>
    </location>
</feature>
<dbReference type="PROSITE" id="PS50808">
    <property type="entry name" value="ZF_BED"/>
    <property type="match status" value="1"/>
</dbReference>
<evidence type="ECO:0000259" key="6">
    <source>
        <dbReference type="PROSITE" id="PS50808"/>
    </source>
</evidence>
<comment type="caution">
    <text evidence="7">The sequence shown here is derived from an EMBL/GenBank/DDBJ whole genome shotgun (WGS) entry which is preliminary data.</text>
</comment>
<keyword evidence="8" id="KW-1185">Reference proteome</keyword>
<evidence type="ECO:0000313" key="8">
    <source>
        <dbReference type="Proteomes" id="UP001165190"/>
    </source>
</evidence>
<sequence length="121" mass="13610">MSTIGLGTSDGHSTPILEKFEVNLDDANEMNEDEIDLENAEVHVPQTNDTNNSEVHNIEDESESYPFKRAKKSVVWKEFGEPQRVGNSKVWKVPCVYCKTLLTVSRGGPTSHLKHHLDKCT</sequence>
<evidence type="ECO:0000256" key="3">
    <source>
        <dbReference type="ARBA" id="ARBA00022833"/>
    </source>
</evidence>
<reference evidence="7" key="1">
    <citation type="submission" date="2023-05" db="EMBL/GenBank/DDBJ databases">
        <title>Genome and transcriptome analyses reveal genes involved in the formation of fine ridges on petal epidermal cells in Hibiscus trionum.</title>
        <authorList>
            <person name="Koshimizu S."/>
            <person name="Masuda S."/>
            <person name="Ishii T."/>
            <person name="Shirasu K."/>
            <person name="Hoshino A."/>
            <person name="Arita M."/>
        </authorList>
    </citation>
    <scope>NUCLEOTIDE SEQUENCE</scope>
    <source>
        <strain evidence="7">Hamamatsu line</strain>
    </source>
</reference>
<name>A0A9W7JBE4_HIBTR</name>
<gene>
    <name evidence="7" type="ORF">HRI_004534600</name>
</gene>
<organism evidence="7 8">
    <name type="scientific">Hibiscus trionum</name>
    <name type="common">Flower of an hour</name>
    <dbReference type="NCBI Taxonomy" id="183268"/>
    <lineage>
        <taxon>Eukaryota</taxon>
        <taxon>Viridiplantae</taxon>
        <taxon>Streptophyta</taxon>
        <taxon>Embryophyta</taxon>
        <taxon>Tracheophyta</taxon>
        <taxon>Spermatophyta</taxon>
        <taxon>Magnoliopsida</taxon>
        <taxon>eudicotyledons</taxon>
        <taxon>Gunneridae</taxon>
        <taxon>Pentapetalae</taxon>
        <taxon>rosids</taxon>
        <taxon>malvids</taxon>
        <taxon>Malvales</taxon>
        <taxon>Malvaceae</taxon>
        <taxon>Malvoideae</taxon>
        <taxon>Hibiscus</taxon>
    </lineage>
</organism>
<keyword evidence="2 4" id="KW-0863">Zinc-finger</keyword>
<dbReference type="GO" id="GO:1990837">
    <property type="term" value="F:sequence-specific double-stranded DNA binding"/>
    <property type="evidence" value="ECO:0007669"/>
    <property type="project" value="TreeGrafter"/>
</dbReference>
<evidence type="ECO:0000313" key="7">
    <source>
        <dbReference type="EMBL" id="GMJ08654.1"/>
    </source>
</evidence>
<dbReference type="Proteomes" id="UP001165190">
    <property type="component" value="Unassembled WGS sequence"/>
</dbReference>
<feature type="domain" description="BED-type" evidence="6">
    <location>
        <begin position="70"/>
        <end position="121"/>
    </location>
</feature>
<dbReference type="PANTHER" id="PTHR34396:SF25">
    <property type="entry name" value="BOUNDARY ELEMENT ASSOCIATED FACTOR"/>
    <property type="match status" value="1"/>
</dbReference>
<dbReference type="AlphaFoldDB" id="A0A9W7JBE4"/>
<evidence type="ECO:0000256" key="5">
    <source>
        <dbReference type="SAM" id="MobiDB-lite"/>
    </source>
</evidence>
<evidence type="ECO:0000256" key="2">
    <source>
        <dbReference type="ARBA" id="ARBA00022771"/>
    </source>
</evidence>
<dbReference type="InterPro" id="IPR003656">
    <property type="entry name" value="Znf_BED"/>
</dbReference>
<evidence type="ECO:0000256" key="1">
    <source>
        <dbReference type="ARBA" id="ARBA00022723"/>
    </source>
</evidence>
<evidence type="ECO:0000256" key="4">
    <source>
        <dbReference type="PROSITE-ProRule" id="PRU00027"/>
    </source>
</evidence>
<dbReference type="InterPro" id="IPR036236">
    <property type="entry name" value="Znf_C2H2_sf"/>
</dbReference>
<dbReference type="SUPFAM" id="SSF57667">
    <property type="entry name" value="beta-beta-alpha zinc fingers"/>
    <property type="match status" value="1"/>
</dbReference>
<dbReference type="GO" id="GO:0005634">
    <property type="term" value="C:nucleus"/>
    <property type="evidence" value="ECO:0007669"/>
    <property type="project" value="TreeGrafter"/>
</dbReference>
<proteinExistence type="predicted"/>
<protein>
    <recommendedName>
        <fullName evidence="6">BED-type domain-containing protein</fullName>
    </recommendedName>
</protein>
<keyword evidence="3" id="KW-0862">Zinc</keyword>
<accession>A0A9W7JBE4</accession>
<dbReference type="InterPro" id="IPR053031">
    <property type="entry name" value="Cuticle_assoc_protein"/>
</dbReference>
<dbReference type="GO" id="GO:0006357">
    <property type="term" value="P:regulation of transcription by RNA polymerase II"/>
    <property type="evidence" value="ECO:0007669"/>
    <property type="project" value="TreeGrafter"/>
</dbReference>
<dbReference type="GO" id="GO:0008270">
    <property type="term" value="F:zinc ion binding"/>
    <property type="evidence" value="ECO:0007669"/>
    <property type="project" value="UniProtKB-KW"/>
</dbReference>
<dbReference type="PANTHER" id="PTHR34396">
    <property type="entry name" value="OS03G0264950 PROTEIN-RELATED"/>
    <property type="match status" value="1"/>
</dbReference>
<keyword evidence="1" id="KW-0479">Metal-binding</keyword>
<feature type="region of interest" description="Disordered" evidence="5">
    <location>
        <begin position="39"/>
        <end position="64"/>
    </location>
</feature>
<dbReference type="EMBL" id="BSYR01000052">
    <property type="protein sequence ID" value="GMJ08654.1"/>
    <property type="molecule type" value="Genomic_DNA"/>
</dbReference>